<feature type="signal peptide" evidence="1">
    <location>
        <begin position="1"/>
        <end position="18"/>
    </location>
</feature>
<evidence type="ECO:0008006" key="4">
    <source>
        <dbReference type="Google" id="ProtNLM"/>
    </source>
</evidence>
<feature type="chain" id="PRO_5031234220" description="DUF5723 domain-containing protein" evidence="1">
    <location>
        <begin position="19"/>
        <end position="557"/>
    </location>
</feature>
<keyword evidence="1" id="KW-0732">Signal</keyword>
<sequence length="557" mass="62675">MRYTLLLFLFFSFEVLNAQTFPSLSQIKQQKQLIQQQQLGDSLLQMGKVPQLLPFVGGRVGMLSSVPDFNPGKEGDNTLHPNIAPYLTSGISYRYLRWEAEAVVGLNVMLNTDSITLGISDRWLAEGKVKYRLGDQRKGILNVGHGWQPNTNYISVGGGYAWKNKKDKIITLYSDVNYHYQHNDWGVLAGISIGFGKKGLDQVIKSNLNGFDPNQETQSPNLKMLDQFKDMQNMSFTDGFNLLTKALNIGNTVTIEQQDPLKVTYSPSIQLPLSDAWSVGVGPNISMQYDSLQTNWSFGGRAFARVQPHKYLPYLQVEYSGLYEPDSLSFSKEGISSETTSSWKSDILIGAGYSLQVGKFFSIEASAMRKTGWVDPVDGNPWQFQISTKKDLPFADPELDEFEIPETTIDLGKFLKVGGGINMTLGENPGVEAAPQFYKAVGAKKKTNIGISPLLRYSRIEDKDLWVYGGRVFTQYTPLKGLPHLDAEIESMNASDPIQPEYKRHWYPSFRAGTGYTFQFGNFFGVSFQLLYSFVYEERYNPLQNDPWVFRIGFTGI</sequence>
<dbReference type="EMBL" id="JABANE010000226">
    <property type="protein sequence ID" value="NME72864.1"/>
    <property type="molecule type" value="Genomic_DNA"/>
</dbReference>
<proteinExistence type="predicted"/>
<gene>
    <name evidence="2" type="ORF">HHU12_33210</name>
</gene>
<evidence type="ECO:0000313" key="2">
    <source>
        <dbReference type="EMBL" id="NME72864.1"/>
    </source>
</evidence>
<organism evidence="2 3">
    <name type="scientific">Flammeovirga aprica JL-4</name>
    <dbReference type="NCBI Taxonomy" id="694437"/>
    <lineage>
        <taxon>Bacteria</taxon>
        <taxon>Pseudomonadati</taxon>
        <taxon>Bacteroidota</taxon>
        <taxon>Cytophagia</taxon>
        <taxon>Cytophagales</taxon>
        <taxon>Flammeovirgaceae</taxon>
        <taxon>Flammeovirga</taxon>
    </lineage>
</organism>
<evidence type="ECO:0000313" key="3">
    <source>
        <dbReference type="Proteomes" id="UP000576082"/>
    </source>
</evidence>
<evidence type="ECO:0000256" key="1">
    <source>
        <dbReference type="SAM" id="SignalP"/>
    </source>
</evidence>
<name>A0A7X9S220_9BACT</name>
<reference evidence="2 3" key="1">
    <citation type="submission" date="2020-04" db="EMBL/GenBank/DDBJ databases">
        <title>Flammeovirga sp. SR4, a novel species isolated from seawater.</title>
        <authorList>
            <person name="Wang X."/>
        </authorList>
    </citation>
    <scope>NUCLEOTIDE SEQUENCE [LARGE SCALE GENOMIC DNA]</scope>
    <source>
        <strain evidence="2 3">ATCC 23126</strain>
    </source>
</reference>
<protein>
    <recommendedName>
        <fullName evidence="4">DUF5723 domain-containing protein</fullName>
    </recommendedName>
</protein>
<dbReference type="AlphaFoldDB" id="A0A7X9S220"/>
<dbReference type="Proteomes" id="UP000576082">
    <property type="component" value="Unassembled WGS sequence"/>
</dbReference>
<accession>A0A7X9S220</accession>
<dbReference type="RefSeq" id="WP_169661024.1">
    <property type="nucleotide sequence ID" value="NZ_JABANE010000226.1"/>
</dbReference>
<keyword evidence="3" id="KW-1185">Reference proteome</keyword>
<comment type="caution">
    <text evidence="2">The sequence shown here is derived from an EMBL/GenBank/DDBJ whole genome shotgun (WGS) entry which is preliminary data.</text>
</comment>